<protein>
    <submittedName>
        <fullName evidence="1">Uncharacterized protein</fullName>
    </submittedName>
</protein>
<sequence>MCAESILYCPRVVMTKVEERQIALIGTASIARRKSHAKSRPGSCEEYALDDAAEVDAGCGTVAADDVDAECDMTVQVIYDYAAGDLAAVDRYCGTVAAADGDAECDMMVQLTVQAMTLPVAMMLLLPNVTGDDVVGAASGGGAVTAASVPVGVSIAIEGGEVAKYCFILVLQVRMLQEMLLLL</sequence>
<comment type="caution">
    <text evidence="1">The sequence shown here is derived from an EMBL/GenBank/DDBJ whole genome shotgun (WGS) entry which is preliminary data.</text>
</comment>
<dbReference type="EMBL" id="JANPWB010000014">
    <property type="protein sequence ID" value="KAJ1095511.1"/>
    <property type="molecule type" value="Genomic_DNA"/>
</dbReference>
<keyword evidence="2" id="KW-1185">Reference proteome</keyword>
<gene>
    <name evidence="1" type="ORF">NDU88_000673</name>
</gene>
<proteinExistence type="predicted"/>
<evidence type="ECO:0000313" key="2">
    <source>
        <dbReference type="Proteomes" id="UP001066276"/>
    </source>
</evidence>
<dbReference type="AlphaFoldDB" id="A0AAV7LVB4"/>
<dbReference type="Proteomes" id="UP001066276">
    <property type="component" value="Chromosome 10"/>
</dbReference>
<reference evidence="1" key="1">
    <citation type="journal article" date="2022" name="bioRxiv">
        <title>Sequencing and chromosome-scale assembly of the giantPleurodeles waltlgenome.</title>
        <authorList>
            <person name="Brown T."/>
            <person name="Elewa A."/>
            <person name="Iarovenko S."/>
            <person name="Subramanian E."/>
            <person name="Araus A.J."/>
            <person name="Petzold A."/>
            <person name="Susuki M."/>
            <person name="Suzuki K.-i.T."/>
            <person name="Hayashi T."/>
            <person name="Toyoda A."/>
            <person name="Oliveira C."/>
            <person name="Osipova E."/>
            <person name="Leigh N.D."/>
            <person name="Simon A."/>
            <person name="Yun M.H."/>
        </authorList>
    </citation>
    <scope>NUCLEOTIDE SEQUENCE</scope>
    <source>
        <strain evidence="1">20211129_DDA</strain>
        <tissue evidence="1">Liver</tissue>
    </source>
</reference>
<organism evidence="1 2">
    <name type="scientific">Pleurodeles waltl</name>
    <name type="common">Iberian ribbed newt</name>
    <dbReference type="NCBI Taxonomy" id="8319"/>
    <lineage>
        <taxon>Eukaryota</taxon>
        <taxon>Metazoa</taxon>
        <taxon>Chordata</taxon>
        <taxon>Craniata</taxon>
        <taxon>Vertebrata</taxon>
        <taxon>Euteleostomi</taxon>
        <taxon>Amphibia</taxon>
        <taxon>Batrachia</taxon>
        <taxon>Caudata</taxon>
        <taxon>Salamandroidea</taxon>
        <taxon>Salamandridae</taxon>
        <taxon>Pleurodelinae</taxon>
        <taxon>Pleurodeles</taxon>
    </lineage>
</organism>
<evidence type="ECO:0000313" key="1">
    <source>
        <dbReference type="EMBL" id="KAJ1095511.1"/>
    </source>
</evidence>
<name>A0AAV7LVB4_PLEWA</name>
<accession>A0AAV7LVB4</accession>